<dbReference type="Proteomes" id="UP000887222">
    <property type="component" value="Unassembled WGS sequence"/>
</dbReference>
<dbReference type="RefSeq" id="WP_220807986.1">
    <property type="nucleotide sequence ID" value="NZ_BPMK01000007.1"/>
</dbReference>
<feature type="signal peptide" evidence="1">
    <location>
        <begin position="1"/>
        <end position="25"/>
    </location>
</feature>
<protein>
    <recommendedName>
        <fullName evidence="4">Secreted protein</fullName>
    </recommendedName>
</protein>
<keyword evidence="1" id="KW-0732">Signal</keyword>
<comment type="caution">
    <text evidence="2">The sequence shown here is derived from an EMBL/GenBank/DDBJ whole genome shotgun (WGS) entry which is preliminary data.</text>
</comment>
<name>A0ABQ4Q3Q2_9BURK</name>
<reference evidence="2 3" key="1">
    <citation type="journal article" date="2022" name="Int. J. Syst. Evol. Microbiol.">
        <title>Noviherbaspirillum aridicola sp. nov., isolated from an arid soil in Pakistan.</title>
        <authorList>
            <person name="Khan I.U."/>
            <person name="Saqib M."/>
            <person name="Amin A."/>
            <person name="Hussain F."/>
            <person name="Li L."/>
            <person name="Liu Y.H."/>
            <person name="Fang B.Z."/>
            <person name="Ahmed I."/>
            <person name="Li W.J."/>
        </authorList>
    </citation>
    <scope>NUCLEOTIDE SEQUENCE [LARGE SCALE GENOMIC DNA]</scope>
    <source>
        <strain evidence="2 3">NCCP-691</strain>
    </source>
</reference>
<dbReference type="EMBL" id="BPMK01000007">
    <property type="protein sequence ID" value="GIZ51822.1"/>
    <property type="molecule type" value="Genomic_DNA"/>
</dbReference>
<evidence type="ECO:0000313" key="3">
    <source>
        <dbReference type="Proteomes" id="UP000887222"/>
    </source>
</evidence>
<gene>
    <name evidence="2" type="ORF">NCCP691_18360</name>
</gene>
<evidence type="ECO:0008006" key="4">
    <source>
        <dbReference type="Google" id="ProtNLM"/>
    </source>
</evidence>
<proteinExistence type="predicted"/>
<evidence type="ECO:0000313" key="2">
    <source>
        <dbReference type="EMBL" id="GIZ51822.1"/>
    </source>
</evidence>
<organism evidence="2 3">
    <name type="scientific">Noviherbaspirillum aridicola</name>
    <dbReference type="NCBI Taxonomy" id="2849687"/>
    <lineage>
        <taxon>Bacteria</taxon>
        <taxon>Pseudomonadati</taxon>
        <taxon>Pseudomonadota</taxon>
        <taxon>Betaproteobacteria</taxon>
        <taxon>Burkholderiales</taxon>
        <taxon>Oxalobacteraceae</taxon>
        <taxon>Noviherbaspirillum</taxon>
    </lineage>
</organism>
<sequence length="162" mass="17273">MSYRHILGLAAALGTLATITPPVSAGHSVANEPEPRLEIFSNQQPILIGRGQFRNVFVLGAVYDGDIEFGGRVSLRPNGPQASACPIFSFGENTGVQANRNTTDIPFGLQVAVPGNHPLGTFTCALTYSASQVNPATGVLVPIATLGNEVRFQYTVRNRFVF</sequence>
<keyword evidence="3" id="KW-1185">Reference proteome</keyword>
<feature type="chain" id="PRO_5046345523" description="Secreted protein" evidence="1">
    <location>
        <begin position="26"/>
        <end position="162"/>
    </location>
</feature>
<evidence type="ECO:0000256" key="1">
    <source>
        <dbReference type="SAM" id="SignalP"/>
    </source>
</evidence>
<accession>A0ABQ4Q3Q2</accession>